<proteinExistence type="predicted"/>
<organism evidence="1 2">
    <name type="scientific">Proteus vulgaris</name>
    <dbReference type="NCBI Taxonomy" id="585"/>
    <lineage>
        <taxon>Bacteria</taxon>
        <taxon>Pseudomonadati</taxon>
        <taxon>Pseudomonadota</taxon>
        <taxon>Gammaproteobacteria</taxon>
        <taxon>Enterobacterales</taxon>
        <taxon>Morganellaceae</taxon>
        <taxon>Proteus</taxon>
    </lineage>
</organism>
<evidence type="ECO:0000313" key="1">
    <source>
        <dbReference type="EMBL" id="SUC16389.1"/>
    </source>
</evidence>
<evidence type="ECO:0000313" key="2">
    <source>
        <dbReference type="Proteomes" id="UP000254331"/>
    </source>
</evidence>
<name>A0A379F9W5_PROVU</name>
<dbReference type="RefSeq" id="WP_115370963.1">
    <property type="nucleotide sequence ID" value="NZ_CAXOHZ010000018.1"/>
</dbReference>
<dbReference type="EMBL" id="UGTW01000001">
    <property type="protein sequence ID" value="SUC16389.1"/>
    <property type="molecule type" value="Genomic_DNA"/>
</dbReference>
<dbReference type="PIRSF" id="PIRSF004395">
    <property type="entry name" value="Tail_Z"/>
    <property type="match status" value="1"/>
</dbReference>
<reference evidence="1 2" key="1">
    <citation type="submission" date="2018-06" db="EMBL/GenBank/DDBJ databases">
        <authorList>
            <consortium name="Pathogen Informatics"/>
            <person name="Doyle S."/>
        </authorList>
    </citation>
    <scope>NUCLEOTIDE SEQUENCE [LARGE SCALE GENOMIC DNA]</scope>
    <source>
        <strain evidence="1 2">NCTC10376</strain>
    </source>
</reference>
<gene>
    <name evidence="1" type="ORF">NCTC10376_02287</name>
</gene>
<dbReference type="Proteomes" id="UP000254331">
    <property type="component" value="Unassembled WGS sequence"/>
</dbReference>
<protein>
    <submittedName>
        <fullName evidence="1">Prophage minor tail protein Z (GPZ)</fullName>
    </submittedName>
</protein>
<dbReference type="AlphaFoldDB" id="A0A379F9W5"/>
<accession>A0A379F9W5</accession>
<dbReference type="InterPro" id="IPR010633">
    <property type="entry name" value="Phage_lambda_GpZ"/>
</dbReference>
<dbReference type="Pfam" id="PF06763">
    <property type="entry name" value="Minor_tail_Z"/>
    <property type="match status" value="1"/>
</dbReference>
<sequence length="187" mass="21298">MKGLEQAIKNLNSINDEMVPKATAMAINRVARRIISHSVKRVSAETKVPQRLIRQRVRLNRASSRYKIPRARLVINRGNLPAIALGNARVQLSRKRGNQKGAGSVLKVGRFSFPHAFIRQLDNGRWHILQRVGESRYPIEVVKIPLVTPLTTAYTEESEKLIESDMPKEMASALKQQLRLYIKGRVW</sequence>